<dbReference type="GO" id="GO:0006281">
    <property type="term" value="P:DNA repair"/>
    <property type="evidence" value="ECO:0007669"/>
    <property type="project" value="UniProtKB-ARBA"/>
</dbReference>
<dbReference type="SMART" id="SM00485">
    <property type="entry name" value="XPGN"/>
    <property type="match status" value="1"/>
</dbReference>
<dbReference type="SMART" id="SM00484">
    <property type="entry name" value="XPGI"/>
    <property type="match status" value="1"/>
</dbReference>
<protein>
    <recommendedName>
        <fullName evidence="8">XPG-I domain-containing protein</fullName>
    </recommendedName>
</protein>
<feature type="domain" description="XPG N-terminal" evidence="5">
    <location>
        <begin position="185"/>
        <end position="293"/>
    </location>
</feature>
<dbReference type="InterPro" id="IPR006084">
    <property type="entry name" value="XPG/Rad2"/>
</dbReference>
<dbReference type="SUPFAM" id="SSF88723">
    <property type="entry name" value="PIN domain-like"/>
    <property type="match status" value="1"/>
</dbReference>
<dbReference type="PANTHER" id="PTHR11081">
    <property type="entry name" value="FLAP ENDONUCLEASE FAMILY MEMBER"/>
    <property type="match status" value="1"/>
</dbReference>
<dbReference type="CDD" id="cd09870">
    <property type="entry name" value="PIN_YEN1"/>
    <property type="match status" value="1"/>
</dbReference>
<dbReference type="GO" id="GO:0017108">
    <property type="term" value="F:5'-flap endonuclease activity"/>
    <property type="evidence" value="ECO:0007669"/>
    <property type="project" value="TreeGrafter"/>
</dbReference>
<evidence type="ECO:0000259" key="5">
    <source>
        <dbReference type="SMART" id="SM00485"/>
    </source>
</evidence>
<organism evidence="6 7">
    <name type="scientific">Mycena albidolilacea</name>
    <dbReference type="NCBI Taxonomy" id="1033008"/>
    <lineage>
        <taxon>Eukaryota</taxon>
        <taxon>Fungi</taxon>
        <taxon>Dikarya</taxon>
        <taxon>Basidiomycota</taxon>
        <taxon>Agaricomycotina</taxon>
        <taxon>Agaricomycetes</taxon>
        <taxon>Agaricomycetidae</taxon>
        <taxon>Agaricales</taxon>
        <taxon>Marasmiineae</taxon>
        <taxon>Mycenaceae</taxon>
        <taxon>Mycena</taxon>
    </lineage>
</organism>
<evidence type="ECO:0000256" key="1">
    <source>
        <dbReference type="ARBA" id="ARBA00022722"/>
    </source>
</evidence>
<evidence type="ECO:0000259" key="4">
    <source>
        <dbReference type="SMART" id="SM00484"/>
    </source>
</evidence>
<dbReference type="InterPro" id="IPR006085">
    <property type="entry name" value="XPG_DNA_repair_N"/>
</dbReference>
<dbReference type="InterPro" id="IPR006086">
    <property type="entry name" value="XPG-I_dom"/>
</dbReference>
<comment type="caution">
    <text evidence="6">The sequence shown here is derived from an EMBL/GenBank/DDBJ whole genome shotgun (WGS) entry which is preliminary data.</text>
</comment>
<evidence type="ECO:0008006" key="8">
    <source>
        <dbReference type="Google" id="ProtNLM"/>
    </source>
</evidence>
<accession>A0AAD7F3H8</accession>
<sequence>MHLHRFHNDAKKPCPAVRDPSIPPIDVSPGASLVTQMSPHSGIQLKGRPPPRTAARTVTSLTDTLQAMNVSFRPPDAERINVDFVNPATLPNKAPHKSLSRKDALWAMNISFGLPDTERPNAGLVNPATLIVDPATSKYRQPLLPLDAEPQLLTFVSGHAVFGVLLLPESHACWARCRLPFRERNGAWKILESAAKHHDLLQLTVTEGFKRNGEECQPILVGVDASIWMYQADRALTYGNTIQGPNPQLRILFYRIAYLLTFPIRVVFVFDGPARPEIKRGTSVLARGHRLTSSFQKLIEVFGYHWHTAPGEAEAELGQLSDLSIIDLVVTTDIDALIFGARTLMIFPNKRKDRNQITLYTTENIFITPGVSLTRGGLLLLALLVGGDYHTGIRGCGISLAHAVARGGLGDSLLSKALEHPDDTPEFLLFLTTWKTALALEFATDPHGYLGSRRKLIAATINHTTSFPDLAVLRAYTHPITSWSPNYSPPAYQSWDLAQPDLGRMASFCQLQFGWNAGQVSSKFIKLVYSGIVLQSLLKPYDLHALLEAHAGGDHCRYPEDQPLAAKALSGSSLTQYQVEISTGALGLQVKPGLRDASAFPSATLMCTWIPASVIDYALPDLASWSKSVANLKRKAKHSRKKPSASPARLHTVTSAVSAPVGGPSGLNICGLNIFVSAPIPHVFEALYQAIHNPDNPDRPPSSEIEEDLEAEGETLPDDGEESAAPFDLAQLQEYLLEASKGVTNETEKEEEKNLIKVEDEFFTKTPDALVPFCICAWIMHECDEQNFDGTIKLPTDLRASYNHAQKMRAAMTYAFGRLCGLGSLPWHESDSTSGKMVGNPSVSETVDTYMTSLRRRKV</sequence>
<gene>
    <name evidence="6" type="ORF">DFH08DRAFT_1073818</name>
</gene>
<dbReference type="InterPro" id="IPR036279">
    <property type="entry name" value="5-3_exonuclease_C_sf"/>
</dbReference>
<evidence type="ECO:0000256" key="3">
    <source>
        <dbReference type="SAM" id="MobiDB-lite"/>
    </source>
</evidence>
<feature type="region of interest" description="Disordered" evidence="3">
    <location>
        <begin position="692"/>
        <end position="722"/>
    </location>
</feature>
<evidence type="ECO:0000313" key="7">
    <source>
        <dbReference type="Proteomes" id="UP001218218"/>
    </source>
</evidence>
<evidence type="ECO:0000256" key="2">
    <source>
        <dbReference type="ARBA" id="ARBA00022801"/>
    </source>
</evidence>
<name>A0AAD7F3H8_9AGAR</name>
<feature type="region of interest" description="Disordered" evidence="3">
    <location>
        <begin position="1"/>
        <end position="22"/>
    </location>
</feature>
<keyword evidence="2" id="KW-0378">Hydrolase</keyword>
<dbReference type="Gene3D" id="3.40.50.1010">
    <property type="entry name" value="5'-nuclease"/>
    <property type="match status" value="2"/>
</dbReference>
<dbReference type="AlphaFoldDB" id="A0AAD7F3H8"/>
<dbReference type="Pfam" id="PF00752">
    <property type="entry name" value="XPG_N"/>
    <property type="match status" value="1"/>
</dbReference>
<dbReference type="SUPFAM" id="SSF47807">
    <property type="entry name" value="5' to 3' exonuclease, C-terminal subdomain"/>
    <property type="match status" value="1"/>
</dbReference>
<keyword evidence="1" id="KW-0540">Nuclease</keyword>
<dbReference type="Pfam" id="PF00867">
    <property type="entry name" value="XPG_I"/>
    <property type="match status" value="1"/>
</dbReference>
<dbReference type="PANTHER" id="PTHR11081:SF75">
    <property type="entry name" value="ENDONUCLEASE, PUTATIVE (AFU_ORTHOLOGUE AFUA_3G13260)-RELATED"/>
    <property type="match status" value="1"/>
</dbReference>
<feature type="compositionally biased region" description="Acidic residues" evidence="3">
    <location>
        <begin position="704"/>
        <end position="722"/>
    </location>
</feature>
<evidence type="ECO:0000313" key="6">
    <source>
        <dbReference type="EMBL" id="KAJ7362939.1"/>
    </source>
</evidence>
<dbReference type="EMBL" id="JARIHO010000004">
    <property type="protein sequence ID" value="KAJ7362939.1"/>
    <property type="molecule type" value="Genomic_DNA"/>
</dbReference>
<keyword evidence="7" id="KW-1185">Reference proteome</keyword>
<feature type="domain" description="XPG-I" evidence="4">
    <location>
        <begin position="300"/>
        <end position="365"/>
    </location>
</feature>
<proteinExistence type="predicted"/>
<dbReference type="Proteomes" id="UP001218218">
    <property type="component" value="Unassembled WGS sequence"/>
</dbReference>
<reference evidence="6" key="1">
    <citation type="submission" date="2023-03" db="EMBL/GenBank/DDBJ databases">
        <title>Massive genome expansion in bonnet fungi (Mycena s.s.) driven by repeated elements and novel gene families across ecological guilds.</title>
        <authorList>
            <consortium name="Lawrence Berkeley National Laboratory"/>
            <person name="Harder C.B."/>
            <person name="Miyauchi S."/>
            <person name="Viragh M."/>
            <person name="Kuo A."/>
            <person name="Thoen E."/>
            <person name="Andreopoulos B."/>
            <person name="Lu D."/>
            <person name="Skrede I."/>
            <person name="Drula E."/>
            <person name="Henrissat B."/>
            <person name="Morin E."/>
            <person name="Kohler A."/>
            <person name="Barry K."/>
            <person name="LaButti K."/>
            <person name="Morin E."/>
            <person name="Salamov A."/>
            <person name="Lipzen A."/>
            <person name="Mereny Z."/>
            <person name="Hegedus B."/>
            <person name="Baldrian P."/>
            <person name="Stursova M."/>
            <person name="Weitz H."/>
            <person name="Taylor A."/>
            <person name="Grigoriev I.V."/>
            <person name="Nagy L.G."/>
            <person name="Martin F."/>
            <person name="Kauserud H."/>
        </authorList>
    </citation>
    <scope>NUCLEOTIDE SEQUENCE</scope>
    <source>
        <strain evidence="6">CBHHK002</strain>
    </source>
</reference>
<feature type="compositionally biased region" description="Basic and acidic residues" evidence="3">
    <location>
        <begin position="1"/>
        <end position="12"/>
    </location>
</feature>
<dbReference type="InterPro" id="IPR029060">
    <property type="entry name" value="PIN-like_dom_sf"/>
</dbReference>
<dbReference type="PRINTS" id="PR00853">
    <property type="entry name" value="XPGRADSUPER"/>
</dbReference>